<sequence length="626" mass="70625">MTVISMEHIVPVVNKTAAIQQQQRYLVLVEFVYRHLNFQLAELKSILEAHGIHLGSSSGSSSGCEILPLPVPPTNRSISNRAFVILSFPIEEAKRWSGLTQTHEEQQLWGCSSTNLKDCANQSFQWLNRKTNNNEVESSSSSQSSSSFQRDCILPLVCDDPERPWKFTIHTLGTKVRRDEQDLMRKTFQDTLDSLKGPVKLDDPTTQEFLLIREIELDGKGSALLRTAATNNNNNNNNKTSSDDNDDDNNSNNITEMTSSQKNNKNNKDAYYNTDAIAYYFGRVLGGRIRSNEGSRGLDHYSLKSRPYLGPTSMDAELSFVMTSLGKVTTESIVYDPFVGTGSILLACAMRGAYCIGSDIDIRVLRGRGGNQTIWKNFDHYKLPRPEIVRSDNALYHRHYRHHRPTTTTHISSSTTATTTTATTTNIAPHLYDAIICDPPYGIRAGARQTGSKLDNPRPVLEENRHNHIAQTKTYSVSDVMSDLLDVAASTLKVGGRLVYIIPSFRDFEEDRDLPRHDCLELIDSCFQPFSNDLGRRIVAMKKIIDYDVSKRTEYLQSIWIDGAESAEKCANLRDKIMEAAREKPGYEEKAAIRKVKRKANKEAKKQEKKRSKQEENQSQQIKSTI</sequence>
<dbReference type="GO" id="GO:0160102">
    <property type="term" value="F:tRNA (guanine(10)-N2)-methyltransferase activity"/>
    <property type="evidence" value="ECO:0007669"/>
    <property type="project" value="UniProtKB-EC"/>
</dbReference>
<protein>
    <recommendedName>
        <fullName evidence="3">tRNA (guanine(10)-N(2))-methyltransferase</fullName>
        <ecNumber evidence="3">2.1.1.214</ecNumber>
    </recommendedName>
</protein>
<dbReference type="GO" id="GO:0008033">
    <property type="term" value="P:tRNA processing"/>
    <property type="evidence" value="ECO:0007669"/>
    <property type="project" value="UniProtKB-UniRule"/>
</dbReference>
<keyword evidence="8" id="KW-1185">Reference proteome</keyword>
<dbReference type="PRINTS" id="PR00507">
    <property type="entry name" value="N12N6MTFRASE"/>
</dbReference>
<evidence type="ECO:0000256" key="4">
    <source>
        <dbReference type="PROSITE-ProRule" id="PRU00959"/>
    </source>
</evidence>
<dbReference type="InterPro" id="IPR002052">
    <property type="entry name" value="DNA_methylase_N6_adenine_CS"/>
</dbReference>
<evidence type="ECO:0000256" key="3">
    <source>
        <dbReference type="ARBA" id="ARBA00066937"/>
    </source>
</evidence>
<feature type="domain" description="Ribosomal RNA large subunit methyltransferase K/L-like methyltransferase" evidence="6">
    <location>
        <begin position="305"/>
        <end position="454"/>
    </location>
</feature>
<feature type="compositionally biased region" description="Low complexity" evidence="5">
    <location>
        <begin position="231"/>
        <end position="240"/>
    </location>
</feature>
<dbReference type="PANTHER" id="PTHR13370">
    <property type="entry name" value="RNA METHYLASE-RELATED"/>
    <property type="match status" value="1"/>
</dbReference>
<reference evidence="7 8" key="1">
    <citation type="submission" date="2016-09" db="EMBL/GenBank/DDBJ databases">
        <title>Extensive genetic diversity and differential bi-allelic expression allows diatom success in the polar Southern Ocean.</title>
        <authorList>
            <consortium name="DOE Joint Genome Institute"/>
            <person name="Mock T."/>
            <person name="Otillar R.P."/>
            <person name="Strauss J."/>
            <person name="Dupont C."/>
            <person name="Frickenhaus S."/>
            <person name="Maumus F."/>
            <person name="Mcmullan M."/>
            <person name="Sanges R."/>
            <person name="Schmutz J."/>
            <person name="Toseland A."/>
            <person name="Valas R."/>
            <person name="Veluchamy A."/>
            <person name="Ward B.J."/>
            <person name="Allen A."/>
            <person name="Barry K."/>
            <person name="Falciatore A."/>
            <person name="Ferrante M."/>
            <person name="Fortunato A.E."/>
            <person name="Gloeckner G."/>
            <person name="Gruber A."/>
            <person name="Hipkin R."/>
            <person name="Janech M."/>
            <person name="Kroth P."/>
            <person name="Leese F."/>
            <person name="Lindquist E."/>
            <person name="Lyon B.R."/>
            <person name="Martin J."/>
            <person name="Mayer C."/>
            <person name="Parker M."/>
            <person name="Quesneville H."/>
            <person name="Raymond J."/>
            <person name="Uhlig C."/>
            <person name="Valentin K.U."/>
            <person name="Worden A.Z."/>
            <person name="Armbrust E.V."/>
            <person name="Bowler C."/>
            <person name="Green B."/>
            <person name="Moulton V."/>
            <person name="Van Oosterhout C."/>
            <person name="Grigoriev I."/>
        </authorList>
    </citation>
    <scope>NUCLEOTIDE SEQUENCE [LARGE SCALE GENOMIC DNA]</scope>
    <source>
        <strain evidence="7 8">CCMP1102</strain>
    </source>
</reference>
<dbReference type="PANTHER" id="PTHR13370:SF3">
    <property type="entry name" value="TRNA (GUANINE(10)-N2)-METHYLTRANSFERASE HOMOLOG"/>
    <property type="match status" value="1"/>
</dbReference>
<keyword evidence="4" id="KW-0819">tRNA processing</keyword>
<proteinExistence type="inferred from homology"/>
<dbReference type="EMBL" id="KV784364">
    <property type="protein sequence ID" value="OEU12774.1"/>
    <property type="molecule type" value="Genomic_DNA"/>
</dbReference>
<evidence type="ECO:0000256" key="1">
    <source>
        <dbReference type="ARBA" id="ARBA00022603"/>
    </source>
</evidence>
<feature type="region of interest" description="Disordered" evidence="5">
    <location>
        <begin position="228"/>
        <end position="267"/>
    </location>
</feature>
<dbReference type="Proteomes" id="UP000095751">
    <property type="component" value="Unassembled WGS sequence"/>
</dbReference>
<dbReference type="PROSITE" id="PS51627">
    <property type="entry name" value="SAM_MT_TRM11"/>
    <property type="match status" value="1"/>
</dbReference>
<evidence type="ECO:0000256" key="5">
    <source>
        <dbReference type="SAM" id="MobiDB-lite"/>
    </source>
</evidence>
<evidence type="ECO:0000256" key="2">
    <source>
        <dbReference type="ARBA" id="ARBA00022679"/>
    </source>
</evidence>
<feature type="region of interest" description="Disordered" evidence="5">
    <location>
        <begin position="590"/>
        <end position="626"/>
    </location>
</feature>
<keyword evidence="1 4" id="KW-0489">Methyltransferase</keyword>
<accession>A0A1E7F3S3</accession>
<dbReference type="Pfam" id="PF01170">
    <property type="entry name" value="UPF0020"/>
    <property type="match status" value="1"/>
</dbReference>
<dbReference type="AlphaFoldDB" id="A0A1E7F3S3"/>
<name>A0A1E7F3S3_9STRA</name>
<dbReference type="GO" id="GO:0043527">
    <property type="term" value="C:tRNA methyltransferase complex"/>
    <property type="evidence" value="ECO:0007669"/>
    <property type="project" value="UniProtKB-ARBA"/>
</dbReference>
<dbReference type="InterPro" id="IPR016691">
    <property type="entry name" value="TRMT11"/>
</dbReference>
<dbReference type="PROSITE" id="PS00092">
    <property type="entry name" value="N6_MTASE"/>
    <property type="match status" value="1"/>
</dbReference>
<dbReference type="KEGG" id="fcy:FRACYDRAFT_244047"/>
<organism evidence="7 8">
    <name type="scientific">Fragilariopsis cylindrus CCMP1102</name>
    <dbReference type="NCBI Taxonomy" id="635003"/>
    <lineage>
        <taxon>Eukaryota</taxon>
        <taxon>Sar</taxon>
        <taxon>Stramenopiles</taxon>
        <taxon>Ochrophyta</taxon>
        <taxon>Bacillariophyta</taxon>
        <taxon>Bacillariophyceae</taxon>
        <taxon>Bacillariophycidae</taxon>
        <taxon>Bacillariales</taxon>
        <taxon>Bacillariaceae</taxon>
        <taxon>Fragilariopsis</taxon>
    </lineage>
</organism>
<dbReference type="OrthoDB" id="333024at2759"/>
<dbReference type="InParanoid" id="A0A1E7F3S3"/>
<feature type="compositionally biased region" description="Low complexity" evidence="5">
    <location>
        <begin position="617"/>
        <end position="626"/>
    </location>
</feature>
<dbReference type="InterPro" id="IPR029063">
    <property type="entry name" value="SAM-dependent_MTases_sf"/>
</dbReference>
<keyword evidence="4" id="KW-0694">RNA-binding</keyword>
<keyword evidence="4" id="KW-0949">S-adenosyl-L-methionine</keyword>
<evidence type="ECO:0000313" key="7">
    <source>
        <dbReference type="EMBL" id="OEU12774.1"/>
    </source>
</evidence>
<evidence type="ECO:0000259" key="6">
    <source>
        <dbReference type="Pfam" id="PF01170"/>
    </source>
</evidence>
<dbReference type="PIRSF" id="PIRSF017259">
    <property type="entry name" value="tRNA_mtfrase_TRM11"/>
    <property type="match status" value="1"/>
</dbReference>
<dbReference type="SUPFAM" id="SSF53335">
    <property type="entry name" value="S-adenosyl-L-methionine-dependent methyltransferases"/>
    <property type="match status" value="1"/>
</dbReference>
<dbReference type="InterPro" id="IPR000241">
    <property type="entry name" value="RlmKL-like_Mtase"/>
</dbReference>
<keyword evidence="2 4" id="KW-0808">Transferase</keyword>
<dbReference type="GO" id="GO:0000049">
    <property type="term" value="F:tRNA binding"/>
    <property type="evidence" value="ECO:0007669"/>
    <property type="project" value="UniProtKB-UniRule"/>
</dbReference>
<dbReference type="EC" id="2.1.1.214" evidence="3"/>
<dbReference type="Gene3D" id="3.40.50.150">
    <property type="entry name" value="Vaccinia Virus protein VP39"/>
    <property type="match status" value="1"/>
</dbReference>
<comment type="similarity">
    <text evidence="4">Belongs to the class I-like SAM-binding methyltransferase superfamily. TRM11 methyltransferase family.</text>
</comment>
<dbReference type="GO" id="GO:0032259">
    <property type="term" value="P:methylation"/>
    <property type="evidence" value="ECO:0007669"/>
    <property type="project" value="UniProtKB-UniRule"/>
</dbReference>
<evidence type="ECO:0000313" key="8">
    <source>
        <dbReference type="Proteomes" id="UP000095751"/>
    </source>
</evidence>
<gene>
    <name evidence="7" type="ORF">FRACYDRAFT_244047</name>
</gene>
<dbReference type="GO" id="GO:0005737">
    <property type="term" value="C:cytoplasm"/>
    <property type="evidence" value="ECO:0007669"/>
    <property type="project" value="UniProtKB-SubCell"/>
</dbReference>
<keyword evidence="4" id="KW-0820">tRNA-binding</keyword>